<feature type="region of interest" description="Disordered" evidence="1">
    <location>
        <begin position="378"/>
        <end position="419"/>
    </location>
</feature>
<reference evidence="2 3" key="1">
    <citation type="submission" date="2016-02" db="EMBL/GenBank/DDBJ databases">
        <title>Genome analysis of coral dinoflagellate symbionts highlights evolutionary adaptations to a symbiotic lifestyle.</title>
        <authorList>
            <person name="Aranda M."/>
            <person name="Li Y."/>
            <person name="Liew Y.J."/>
            <person name="Baumgarten S."/>
            <person name="Simakov O."/>
            <person name="Wilson M."/>
            <person name="Piel J."/>
            <person name="Ashoor H."/>
            <person name="Bougouffa S."/>
            <person name="Bajic V.B."/>
            <person name="Ryu T."/>
            <person name="Ravasi T."/>
            <person name="Bayer T."/>
            <person name="Micklem G."/>
            <person name="Kim H."/>
            <person name="Bhak J."/>
            <person name="Lajeunesse T.C."/>
            <person name="Voolstra C.R."/>
        </authorList>
    </citation>
    <scope>NUCLEOTIDE SEQUENCE [LARGE SCALE GENOMIC DNA]</scope>
    <source>
        <strain evidence="2 3">CCMP2467</strain>
    </source>
</reference>
<dbReference type="InterPro" id="IPR011990">
    <property type="entry name" value="TPR-like_helical_dom_sf"/>
</dbReference>
<accession>A0A1Q9C2J4</accession>
<organism evidence="2 3">
    <name type="scientific">Symbiodinium microadriaticum</name>
    <name type="common">Dinoflagellate</name>
    <name type="synonym">Zooxanthella microadriatica</name>
    <dbReference type="NCBI Taxonomy" id="2951"/>
    <lineage>
        <taxon>Eukaryota</taxon>
        <taxon>Sar</taxon>
        <taxon>Alveolata</taxon>
        <taxon>Dinophyceae</taxon>
        <taxon>Suessiales</taxon>
        <taxon>Symbiodiniaceae</taxon>
        <taxon>Symbiodinium</taxon>
    </lineage>
</organism>
<dbReference type="AlphaFoldDB" id="A0A1Q9C2J4"/>
<feature type="compositionally biased region" description="Low complexity" evidence="1">
    <location>
        <begin position="393"/>
        <end position="412"/>
    </location>
</feature>
<name>A0A1Q9C2J4_SYMMI</name>
<evidence type="ECO:0000256" key="1">
    <source>
        <dbReference type="SAM" id="MobiDB-lite"/>
    </source>
</evidence>
<feature type="compositionally biased region" description="Polar residues" evidence="1">
    <location>
        <begin position="627"/>
        <end position="646"/>
    </location>
</feature>
<dbReference type="Gene3D" id="1.25.40.10">
    <property type="entry name" value="Tetratricopeptide repeat domain"/>
    <property type="match status" value="1"/>
</dbReference>
<dbReference type="Proteomes" id="UP000186817">
    <property type="component" value="Unassembled WGS sequence"/>
</dbReference>
<gene>
    <name evidence="2" type="ORF">AK812_SmicGene42847</name>
</gene>
<comment type="caution">
    <text evidence="2">The sequence shown here is derived from an EMBL/GenBank/DDBJ whole genome shotgun (WGS) entry which is preliminary data.</text>
</comment>
<evidence type="ECO:0000313" key="3">
    <source>
        <dbReference type="Proteomes" id="UP000186817"/>
    </source>
</evidence>
<feature type="compositionally biased region" description="Low complexity" evidence="1">
    <location>
        <begin position="662"/>
        <end position="675"/>
    </location>
</feature>
<dbReference type="OrthoDB" id="434158at2759"/>
<dbReference type="SUPFAM" id="SSF48452">
    <property type="entry name" value="TPR-like"/>
    <property type="match status" value="1"/>
</dbReference>
<protein>
    <submittedName>
        <fullName evidence="2">Uncharacterized protein</fullName>
    </submittedName>
</protein>
<feature type="region of interest" description="Disordered" evidence="1">
    <location>
        <begin position="619"/>
        <end position="687"/>
    </location>
</feature>
<sequence length="987" mass="110342">MYKGPQETCAEDTKMKERQLKKYEATLMAEMANFYLQGQKYDDALDQARKACHLFQKMDCEGLAWINHCSGLTKMGRFEEAQKIAMRARDIFASQKLLIGEGQALDHLSSLHMTKGDFTKSATCAKRAKQIFSEATLQWTHWDKLQLMRTLLVDNPPGGSCAAAFYVSSGGDGYIEHDVGWARGDVDGFFLFLAYAGDVYELFFMEEELQMLSTRDFEKGPLAPIPEDVPPPFGLHALSAGSSESSALAAPSCTPAQEVMDVVQERESMDAGVDLLARLSAPAFVLGLTGGTTWMVQFDTAYVKNLETTVLLNLHNLLRVPGPLKKHVSTEEEVAHKGLCESNNESTTIYMQGTWRPAWLEKYIEDKRLRHDLPAQAPTVQEEKILDTPPQPDASAASSSTPAATTSTDPDPWSGNWQNRDDSWWSSAWDISSWNTSTWWSSWSTWSSSSSSTSTTTGEPVIEELELDDLEQERLEEDAVEFPPNHGLFPMVGPAHPPTPPNPWLLQLTGAERRLLQEGGVPELSVERIDLLLECLEDHQAADHGPEARWALARLVRRTEDALDSLQVIMEVLARRLQLRGYLPVTRIPRPRDEQVRLLDWIRRSSSFVQETLDHHLRTPLQPDEAATSSNDPISYIGLNSSTVQTGDELEDEQVELHPGEAATSSSSSPAATARSRSRSPSRHDSELRRALDDFGMEICLLPSGQTIAQYSGVEGTSMSFTPSMQRALDGELLGVWREPSEMTDVILTSTSTTSTMGYDGDAAGDDGVQFMQLPGLAWLLRKCFCGCLPRRKQRFSMVPPSTLRSGPKWPAKLDMQMGLLVLKEVLVALAPPVQFSFNRDLLGTWKEWPRPFQTSALVKLLVCVVVFGAEMLLLFTLKQKAGHRYPFRLQIPSSWFRQMRVRPFLKKLLKVLLAVFPLAVEYMTVVANVNLVVSVCLQIYPHPGETMVLWTRFPRLVSAIRQCFLPLRLRVLSLGRVLSHVIRGQS</sequence>
<evidence type="ECO:0000313" key="2">
    <source>
        <dbReference type="EMBL" id="OLP77131.1"/>
    </source>
</evidence>
<keyword evidence="3" id="KW-1185">Reference proteome</keyword>
<proteinExistence type="predicted"/>
<dbReference type="EMBL" id="LSRX01001840">
    <property type="protein sequence ID" value="OLP77131.1"/>
    <property type="molecule type" value="Genomic_DNA"/>
</dbReference>